<name>A0ACC0UGL4_9AGAM</name>
<comment type="caution">
    <text evidence="1">The sequence shown here is derived from an EMBL/GenBank/DDBJ whole genome shotgun (WGS) entry which is preliminary data.</text>
</comment>
<dbReference type="EMBL" id="JAGFNK010000034">
    <property type="protein sequence ID" value="KAI9510776.1"/>
    <property type="molecule type" value="Genomic_DNA"/>
</dbReference>
<evidence type="ECO:0000313" key="2">
    <source>
        <dbReference type="Proteomes" id="UP001207468"/>
    </source>
</evidence>
<dbReference type="Proteomes" id="UP001207468">
    <property type="component" value="Unassembled WGS sequence"/>
</dbReference>
<sequence>MSSLRLATRILRPVPVRHFSTGGGGSTKSSNLPFYLGGVGLAGLATYLYLGGSPSPFSSSPTKTKPKQDKSALDPERFLDLKLKAIEPYNYNTARFVFELPNGGAALSPVTSLVVVRPSEGAEGAPVDKKGNLAVRPYTPISSPDQEGELVLLIKKYDKGVISKYVHERLQPGDTLAIKGPISKFAYQANEFDHVALIGGGSGITPLYQLLHHALNDSGNRTRYTLLYANVSEADILLRDELAALERAHPNTFRVVHTLDSPPAGWTGASGYVSRELIKAHVPPAKEGNKIKVLICGPPGQINAVAGQKDGMKQGAVGGILKELGYTEDQVFKF</sequence>
<gene>
    <name evidence="1" type="ORF">F5148DRAFT_508753</name>
</gene>
<keyword evidence="2" id="KW-1185">Reference proteome</keyword>
<evidence type="ECO:0000313" key="1">
    <source>
        <dbReference type="EMBL" id="KAI9510776.1"/>
    </source>
</evidence>
<accession>A0ACC0UGL4</accession>
<reference evidence="1" key="1">
    <citation type="submission" date="2021-03" db="EMBL/GenBank/DDBJ databases">
        <title>Evolutionary priming and transition to the ectomycorrhizal habit in an iconic lineage of mushroom-forming fungi: is preadaptation a requirement?</title>
        <authorList>
            <consortium name="DOE Joint Genome Institute"/>
            <person name="Looney B.P."/>
            <person name="Miyauchi S."/>
            <person name="Morin E."/>
            <person name="Drula E."/>
            <person name="Courty P.E."/>
            <person name="Chicoki N."/>
            <person name="Fauchery L."/>
            <person name="Kohler A."/>
            <person name="Kuo A."/>
            <person name="LaButti K."/>
            <person name="Pangilinan J."/>
            <person name="Lipzen A."/>
            <person name="Riley R."/>
            <person name="Andreopoulos W."/>
            <person name="He G."/>
            <person name="Johnson J."/>
            <person name="Barry K.W."/>
            <person name="Grigoriev I.V."/>
            <person name="Nagy L."/>
            <person name="Hibbett D."/>
            <person name="Henrissat B."/>
            <person name="Matheny P.B."/>
            <person name="Labbe J."/>
            <person name="Martin A.F."/>
        </authorList>
    </citation>
    <scope>NUCLEOTIDE SEQUENCE</scope>
    <source>
        <strain evidence="1">BPL698</strain>
    </source>
</reference>
<organism evidence="1 2">
    <name type="scientific">Russula earlei</name>
    <dbReference type="NCBI Taxonomy" id="71964"/>
    <lineage>
        <taxon>Eukaryota</taxon>
        <taxon>Fungi</taxon>
        <taxon>Dikarya</taxon>
        <taxon>Basidiomycota</taxon>
        <taxon>Agaricomycotina</taxon>
        <taxon>Agaricomycetes</taxon>
        <taxon>Russulales</taxon>
        <taxon>Russulaceae</taxon>
        <taxon>Russula</taxon>
    </lineage>
</organism>
<protein>
    <submittedName>
        <fullName evidence="1">Uncharacterized protein</fullName>
    </submittedName>
</protein>
<proteinExistence type="predicted"/>